<comment type="caution">
    <text evidence="1">The sequence shown here is derived from an EMBL/GenBank/DDBJ whole genome shotgun (WGS) entry which is preliminary data.</text>
</comment>
<dbReference type="NCBIfam" id="NF008498">
    <property type="entry name" value="PRK11408.1-5"/>
    <property type="match status" value="1"/>
</dbReference>
<name>A0A3N4MIC5_9BACT</name>
<dbReference type="EMBL" id="RMBX01000001">
    <property type="protein sequence ID" value="RPD43348.1"/>
    <property type="molecule type" value="Genomic_DNA"/>
</dbReference>
<sequence length="224" mass="25531">MRPLDSLIVKDEPAWPIVKGWIDSATNKVQVLPADTSKSKNALYETQVTTRSPMGAVIYHTGGILVDNGWIRILGSGHKNLSRSLPDWNKGRSYQESGERPLFMLVADDAIGGFFAINGGKFGFNQGNVFYLAPDNLQWEDLEINYTDFLLFCFSGDIKGFYEGQRWEGWEKDVPKLGTNKVYSFTPALWLRPEREEGQRAKKAVPVEEQYKIMMDMRKKLKLE</sequence>
<dbReference type="Pfam" id="PF10946">
    <property type="entry name" value="DUF2625"/>
    <property type="match status" value="1"/>
</dbReference>
<dbReference type="Proteomes" id="UP000279089">
    <property type="component" value="Unassembled WGS sequence"/>
</dbReference>
<gene>
    <name evidence="1" type="ORF">EG028_03160</name>
</gene>
<evidence type="ECO:0000313" key="1">
    <source>
        <dbReference type="EMBL" id="RPD43348.1"/>
    </source>
</evidence>
<reference evidence="2" key="1">
    <citation type="submission" date="2018-11" db="EMBL/GenBank/DDBJ databases">
        <title>Chitinophaga lutea sp.nov., isolate from arsenic contaminated soil.</title>
        <authorList>
            <person name="Zong Y."/>
        </authorList>
    </citation>
    <scope>NUCLEOTIDE SEQUENCE [LARGE SCALE GENOMIC DNA]</scope>
    <source>
        <strain evidence="2">YLT18</strain>
    </source>
</reference>
<dbReference type="InterPro" id="IPR021239">
    <property type="entry name" value="DUF2625"/>
</dbReference>
<protein>
    <submittedName>
        <fullName evidence="1">DUF2625 domain-containing protein</fullName>
    </submittedName>
</protein>
<evidence type="ECO:0000313" key="2">
    <source>
        <dbReference type="Proteomes" id="UP000279089"/>
    </source>
</evidence>
<dbReference type="AlphaFoldDB" id="A0A3N4MIC5"/>
<keyword evidence="2" id="KW-1185">Reference proteome</keyword>
<organism evidence="1 2">
    <name type="scientific">Chitinophaga barathri</name>
    <dbReference type="NCBI Taxonomy" id="1647451"/>
    <lineage>
        <taxon>Bacteria</taxon>
        <taxon>Pseudomonadati</taxon>
        <taxon>Bacteroidota</taxon>
        <taxon>Chitinophagia</taxon>
        <taxon>Chitinophagales</taxon>
        <taxon>Chitinophagaceae</taxon>
        <taxon>Chitinophaga</taxon>
    </lineage>
</organism>
<accession>A0A3N4MIC5</accession>
<dbReference type="OrthoDB" id="1550811at2"/>
<proteinExistence type="predicted"/>